<evidence type="ECO:0000256" key="4">
    <source>
        <dbReference type="ARBA" id="ARBA00022801"/>
    </source>
</evidence>
<feature type="binding site" evidence="6">
    <location>
        <position position="266"/>
    </location>
    <ligand>
        <name>substrate</name>
    </ligand>
</feature>
<dbReference type="PANTHER" id="PTHR12544:SF48">
    <property type="entry name" value="GLUTAMINASE 1"/>
    <property type="match status" value="1"/>
</dbReference>
<dbReference type="GO" id="GO:0004359">
    <property type="term" value="F:glutaminase activity"/>
    <property type="evidence" value="ECO:0007669"/>
    <property type="project" value="UniProtKB-UniRule"/>
</dbReference>
<accession>A0A559T0L3</accession>
<keyword evidence="6" id="KW-0007">Acetylation</keyword>
<dbReference type="OrthoDB" id="9788822at2"/>
<dbReference type="GO" id="GO:0006543">
    <property type="term" value="P:L-glutamine catabolic process"/>
    <property type="evidence" value="ECO:0007669"/>
    <property type="project" value="TreeGrafter"/>
</dbReference>
<dbReference type="InterPro" id="IPR015868">
    <property type="entry name" value="Glutaminase"/>
</dbReference>
<organism evidence="8">
    <name type="scientific">Serratia fonticola</name>
    <dbReference type="NCBI Taxonomy" id="47917"/>
    <lineage>
        <taxon>Bacteria</taxon>
        <taxon>Pseudomonadati</taxon>
        <taxon>Pseudomonadota</taxon>
        <taxon>Gammaproteobacteria</taxon>
        <taxon>Enterobacterales</taxon>
        <taxon>Yersiniaceae</taxon>
        <taxon>Serratia</taxon>
    </lineage>
</organism>
<feature type="binding site" evidence="6">
    <location>
        <position position="183"/>
    </location>
    <ligand>
        <name>substrate</name>
    </ligand>
</feature>
<name>A0A559T0L3_SERFO</name>
<proteinExistence type="inferred from homology"/>
<dbReference type="Pfam" id="PF04960">
    <property type="entry name" value="Glutaminase"/>
    <property type="match status" value="1"/>
</dbReference>
<evidence type="ECO:0000256" key="6">
    <source>
        <dbReference type="HAMAP-Rule" id="MF_00313"/>
    </source>
</evidence>
<comment type="similarity">
    <text evidence="1 6">Belongs to the glutaminase family.</text>
</comment>
<feature type="signal peptide" evidence="7">
    <location>
        <begin position="1"/>
        <end position="23"/>
    </location>
</feature>
<evidence type="ECO:0000256" key="1">
    <source>
        <dbReference type="ARBA" id="ARBA00011076"/>
    </source>
</evidence>
<protein>
    <recommendedName>
        <fullName evidence="3 6">Glutaminase</fullName>
        <ecNumber evidence="3 6">3.5.1.2</ecNumber>
    </recommendedName>
</protein>
<dbReference type="SUPFAM" id="SSF56601">
    <property type="entry name" value="beta-lactamase/transpeptidase-like"/>
    <property type="match status" value="1"/>
</dbReference>
<dbReference type="NCBIfam" id="NF009020">
    <property type="entry name" value="PRK12356.1"/>
    <property type="match status" value="1"/>
</dbReference>
<gene>
    <name evidence="6" type="primary">glsA</name>
    <name evidence="8" type="ORF">FHU10_0563</name>
</gene>
<evidence type="ECO:0000313" key="8">
    <source>
        <dbReference type="EMBL" id="TVZ68144.1"/>
    </source>
</evidence>
<comment type="catalytic activity">
    <reaction evidence="5 6">
        <text>L-glutamine + H2O = L-glutamate + NH4(+)</text>
        <dbReference type="Rhea" id="RHEA:15889"/>
        <dbReference type="ChEBI" id="CHEBI:15377"/>
        <dbReference type="ChEBI" id="CHEBI:28938"/>
        <dbReference type="ChEBI" id="CHEBI:29985"/>
        <dbReference type="ChEBI" id="CHEBI:58359"/>
        <dbReference type="EC" id="3.5.1.2"/>
    </reaction>
</comment>
<dbReference type="InterPro" id="IPR012338">
    <property type="entry name" value="Beta-lactam/transpept-like"/>
</dbReference>
<feature type="binding site" evidence="6">
    <location>
        <position position="284"/>
    </location>
    <ligand>
        <name>substrate</name>
    </ligand>
</feature>
<feature type="binding site" evidence="6">
    <location>
        <position position="88"/>
    </location>
    <ligand>
        <name>substrate</name>
    </ligand>
</feature>
<evidence type="ECO:0000256" key="2">
    <source>
        <dbReference type="ARBA" id="ARBA00011881"/>
    </source>
</evidence>
<comment type="subunit">
    <text evidence="2 6">Homotetramer.</text>
</comment>
<dbReference type="EMBL" id="VISQ01000001">
    <property type="protein sequence ID" value="TVZ68144.1"/>
    <property type="molecule type" value="Genomic_DNA"/>
</dbReference>
<dbReference type="GO" id="GO:0006537">
    <property type="term" value="P:glutamate biosynthetic process"/>
    <property type="evidence" value="ECO:0007669"/>
    <property type="project" value="TreeGrafter"/>
</dbReference>
<reference evidence="8" key="1">
    <citation type="submission" date="2019-06" db="EMBL/GenBank/DDBJ databases">
        <authorList>
            <person name="Deangelis K."/>
            <person name="Huntemann M."/>
            <person name="Clum A."/>
            <person name="Pillay M."/>
            <person name="Palaniappan K."/>
            <person name="Varghese N."/>
            <person name="Mikhailova N."/>
            <person name="Stamatis D."/>
            <person name="Reddy T."/>
            <person name="Daum C."/>
            <person name="Shapiro N."/>
            <person name="Ivanova N."/>
            <person name="Kyrpides N."/>
            <person name="Woyke T."/>
        </authorList>
    </citation>
    <scope>NUCLEOTIDE SEQUENCE [LARGE SCALE GENOMIC DNA]</scope>
    <source>
        <strain evidence="8">128R</strain>
    </source>
</reference>
<dbReference type="Gene3D" id="3.40.710.10">
    <property type="entry name" value="DD-peptidase/beta-lactamase superfamily"/>
    <property type="match status" value="1"/>
</dbReference>
<dbReference type="FunFam" id="3.40.710.10:FF:000005">
    <property type="entry name" value="Glutaminase"/>
    <property type="match status" value="1"/>
</dbReference>
<dbReference type="NCBIfam" id="TIGR03814">
    <property type="entry name" value="Gln_ase"/>
    <property type="match status" value="1"/>
</dbReference>
<feature type="chain" id="PRO_5021760246" description="Glutaminase" evidence="7">
    <location>
        <begin position="24"/>
        <end position="337"/>
    </location>
</feature>
<keyword evidence="4 6" id="KW-0378">Hydrolase</keyword>
<dbReference type="AlphaFoldDB" id="A0A559T0L3"/>
<feature type="binding site" evidence="6">
    <location>
        <position position="214"/>
    </location>
    <ligand>
        <name>substrate</name>
    </ligand>
</feature>
<dbReference type="EC" id="3.5.1.2" evidence="3 6"/>
<dbReference type="HAMAP" id="MF_00313">
    <property type="entry name" value="Glutaminase"/>
    <property type="match status" value="1"/>
</dbReference>
<feature type="binding site" evidence="6">
    <location>
        <position position="139"/>
    </location>
    <ligand>
        <name>substrate</name>
    </ligand>
</feature>
<sequence>MKRKFIGLCIISFTLLTGASVQAGSAPDYAQLVEQAHTKYKNLNSGKVADYIPALASYDPNNFAIVLVTVDGKTYQAGDVNKAFPIQSISKVFTMGLVMQQSGPQTVLEKLGANATGLPFNSGVGLEASKGALENPLVNVGAMSAVSLVRADSNADRWSKIKSNLDAFANAELMVNETVFNSEMETNQHNKALAHLAKSFNRFYGDIDGAVEIYTRQCSVDANTLQLARMGAVLANNGKSPFNGQQLISQQYMPYVLAEMAIAGLYDGSGKWLYQVGIPAKSGVGGGILAVVPGKYSVAVYSPPLDEAGNSVRAQAAIKYISDATQASIFVAPKQKF</sequence>
<keyword evidence="7" id="KW-0732">Signal</keyword>
<feature type="binding site" evidence="6">
    <location>
        <position position="190"/>
    </location>
    <ligand>
        <name>substrate</name>
    </ligand>
</feature>
<evidence type="ECO:0000256" key="5">
    <source>
        <dbReference type="ARBA" id="ARBA00049534"/>
    </source>
</evidence>
<dbReference type="PANTHER" id="PTHR12544">
    <property type="entry name" value="GLUTAMINASE"/>
    <property type="match status" value="1"/>
</dbReference>
<evidence type="ECO:0000256" key="7">
    <source>
        <dbReference type="SAM" id="SignalP"/>
    </source>
</evidence>
<comment type="caution">
    <text evidence="8">The sequence shown here is derived from an EMBL/GenBank/DDBJ whole genome shotgun (WGS) entry which is preliminary data.</text>
</comment>
<reference evidence="8" key="2">
    <citation type="submission" date="2019-08" db="EMBL/GenBank/DDBJ databases">
        <title>Investigation of anaerobic lignin degradation for improved lignocellulosic biofuels.</title>
        <authorList>
            <person name="Deangelis K.PhD."/>
        </authorList>
    </citation>
    <scope>NUCLEOTIDE SEQUENCE [LARGE SCALE GENOMIC DNA]</scope>
    <source>
        <strain evidence="8">128R</strain>
    </source>
</reference>
<evidence type="ECO:0000256" key="3">
    <source>
        <dbReference type="ARBA" id="ARBA00012918"/>
    </source>
</evidence>